<name>A0A833GZ72_9LEPT</name>
<feature type="domain" description="HTH cro/C1-type" evidence="2">
    <location>
        <begin position="42"/>
        <end position="96"/>
    </location>
</feature>
<dbReference type="AlphaFoldDB" id="A0A833GZ72"/>
<keyword evidence="1" id="KW-0238">DNA-binding</keyword>
<dbReference type="CDD" id="cd00093">
    <property type="entry name" value="HTH_XRE"/>
    <property type="match status" value="1"/>
</dbReference>
<dbReference type="GO" id="GO:0003700">
    <property type="term" value="F:DNA-binding transcription factor activity"/>
    <property type="evidence" value="ECO:0007669"/>
    <property type="project" value="TreeGrafter"/>
</dbReference>
<dbReference type="PANTHER" id="PTHR46797:SF1">
    <property type="entry name" value="METHYLPHOSPHONATE SYNTHASE"/>
    <property type="match status" value="1"/>
</dbReference>
<dbReference type="SUPFAM" id="SSF47413">
    <property type="entry name" value="lambda repressor-like DNA-binding domains"/>
    <property type="match status" value="1"/>
</dbReference>
<dbReference type="InterPro" id="IPR010982">
    <property type="entry name" value="Lambda_DNA-bd_dom_sf"/>
</dbReference>
<organism evidence="3 4">
    <name type="scientific">Leptonema illini</name>
    <dbReference type="NCBI Taxonomy" id="183"/>
    <lineage>
        <taxon>Bacteria</taxon>
        <taxon>Pseudomonadati</taxon>
        <taxon>Spirochaetota</taxon>
        <taxon>Spirochaetia</taxon>
        <taxon>Leptospirales</taxon>
        <taxon>Leptospiraceae</taxon>
        <taxon>Leptonema</taxon>
    </lineage>
</organism>
<sequence length="169" mass="18921">MFDITDTITIPNKYDIPYSVKSDLEFFMANDSVLRIKLGQKIREIRSLRGMTGKKLAEISKISPAYLSEVERGLSEVSGEKLTRIAEALGVSVGTLISPEQGGDMVSIPSPLLEAAEELGLSLSDTVKILRSVQTLVARRSSGSRVEWNKDDWIQFYRKVEFILTEEHQ</sequence>
<dbReference type="GO" id="GO:0003677">
    <property type="term" value="F:DNA binding"/>
    <property type="evidence" value="ECO:0007669"/>
    <property type="project" value="UniProtKB-KW"/>
</dbReference>
<reference evidence="3 4" key="1">
    <citation type="submission" date="2019-10" db="EMBL/GenBank/DDBJ databases">
        <title>Extracellular Electron Transfer in a Candidatus Methanoperedens spp. Enrichment Culture.</title>
        <authorList>
            <person name="Berger S."/>
            <person name="Rangel Shaw D."/>
            <person name="Berben T."/>
            <person name="In 'T Zandt M."/>
            <person name="Frank J."/>
            <person name="Reimann J."/>
            <person name="Jetten M.S.M."/>
            <person name="Welte C.U."/>
        </authorList>
    </citation>
    <scope>NUCLEOTIDE SEQUENCE [LARGE SCALE GENOMIC DNA]</scope>
    <source>
        <strain evidence="3">SB12</strain>
    </source>
</reference>
<dbReference type="GO" id="GO:0005829">
    <property type="term" value="C:cytosol"/>
    <property type="evidence" value="ECO:0007669"/>
    <property type="project" value="TreeGrafter"/>
</dbReference>
<evidence type="ECO:0000313" key="3">
    <source>
        <dbReference type="EMBL" id="KAB2929414.1"/>
    </source>
</evidence>
<accession>A0A833GZ72</accession>
<dbReference type="PROSITE" id="PS50943">
    <property type="entry name" value="HTH_CROC1"/>
    <property type="match status" value="1"/>
</dbReference>
<dbReference type="EMBL" id="WBUI01000031">
    <property type="protein sequence ID" value="KAB2929414.1"/>
    <property type="molecule type" value="Genomic_DNA"/>
</dbReference>
<dbReference type="InterPro" id="IPR050807">
    <property type="entry name" value="TransReg_Diox_bact_type"/>
</dbReference>
<protein>
    <submittedName>
        <fullName evidence="3">Helix-turn-helix transcriptional regulator</fullName>
    </submittedName>
</protein>
<dbReference type="InterPro" id="IPR001387">
    <property type="entry name" value="Cro/C1-type_HTH"/>
</dbReference>
<evidence type="ECO:0000313" key="4">
    <source>
        <dbReference type="Proteomes" id="UP000460298"/>
    </source>
</evidence>
<dbReference type="Pfam" id="PF01381">
    <property type="entry name" value="HTH_3"/>
    <property type="match status" value="1"/>
</dbReference>
<evidence type="ECO:0000256" key="1">
    <source>
        <dbReference type="ARBA" id="ARBA00023125"/>
    </source>
</evidence>
<proteinExistence type="predicted"/>
<gene>
    <name evidence="3" type="ORF">F9K24_19755</name>
</gene>
<comment type="caution">
    <text evidence="3">The sequence shown here is derived from an EMBL/GenBank/DDBJ whole genome shotgun (WGS) entry which is preliminary data.</text>
</comment>
<evidence type="ECO:0000259" key="2">
    <source>
        <dbReference type="PROSITE" id="PS50943"/>
    </source>
</evidence>
<dbReference type="Proteomes" id="UP000460298">
    <property type="component" value="Unassembled WGS sequence"/>
</dbReference>
<dbReference type="Gene3D" id="1.10.260.40">
    <property type="entry name" value="lambda repressor-like DNA-binding domains"/>
    <property type="match status" value="1"/>
</dbReference>
<dbReference type="SMART" id="SM00530">
    <property type="entry name" value="HTH_XRE"/>
    <property type="match status" value="1"/>
</dbReference>
<dbReference type="PANTHER" id="PTHR46797">
    <property type="entry name" value="HTH-TYPE TRANSCRIPTIONAL REGULATOR"/>
    <property type="match status" value="1"/>
</dbReference>